<feature type="transmembrane region" description="Helical" evidence="2">
    <location>
        <begin position="67"/>
        <end position="85"/>
    </location>
</feature>
<name>A0A022L102_9MICO</name>
<reference evidence="3 4" key="1">
    <citation type="journal article" date="2013" name="Genome Announc.">
        <title>Draft genome sequence of an Actinobacterium, Brachybacterium muris strain UCD-AY4.</title>
        <authorList>
            <person name="Lo J.R."/>
            <person name="Lang J.M."/>
            <person name="Darling A.E."/>
            <person name="Eisen J.A."/>
            <person name="Coil D.A."/>
        </authorList>
    </citation>
    <scope>NUCLEOTIDE SEQUENCE [LARGE SCALE GENOMIC DNA]</scope>
    <source>
        <strain evidence="3 4">UCD-AY4</strain>
    </source>
</reference>
<evidence type="ECO:0000313" key="3">
    <source>
        <dbReference type="EMBL" id="EYT50916.1"/>
    </source>
</evidence>
<dbReference type="RefSeq" id="WP_017824329.1">
    <property type="nucleotide sequence ID" value="NZ_KB403091.1"/>
</dbReference>
<proteinExistence type="predicted"/>
<keyword evidence="2" id="KW-1133">Transmembrane helix</keyword>
<evidence type="ECO:0000256" key="2">
    <source>
        <dbReference type="SAM" id="Phobius"/>
    </source>
</evidence>
<dbReference type="HOGENOM" id="CLU_162071_1_0_11"/>
<accession>A0A022L102</accession>
<protein>
    <submittedName>
        <fullName evidence="3">Uncharacterized protein</fullName>
    </submittedName>
</protein>
<keyword evidence="4" id="KW-1185">Reference proteome</keyword>
<keyword evidence="2" id="KW-0812">Transmembrane</keyword>
<dbReference type="OrthoDB" id="5196985at2"/>
<sequence>MTEKQSKDSHAPGSEGGGSGKHVESAGAFDIRTFIGALIGLFGLIVLLTGLFEFSPEEAAKTGGVNANLWAGIAMIVFAALFAVWSKVDPIRFVVQDNAEGAEEERDFAALD</sequence>
<gene>
    <name evidence="3" type="ORF">D641_0100055</name>
</gene>
<comment type="caution">
    <text evidence="3">The sequence shown here is derived from an EMBL/GenBank/DDBJ whole genome shotgun (WGS) entry which is preliminary data.</text>
</comment>
<feature type="compositionally biased region" description="Basic and acidic residues" evidence="1">
    <location>
        <begin position="1"/>
        <end position="10"/>
    </location>
</feature>
<dbReference type="Proteomes" id="UP000019754">
    <property type="component" value="Unassembled WGS sequence"/>
</dbReference>
<evidence type="ECO:0000313" key="4">
    <source>
        <dbReference type="Proteomes" id="UP000019754"/>
    </source>
</evidence>
<dbReference type="AlphaFoldDB" id="A0A022L102"/>
<organism evidence="3 4">
    <name type="scientific">Brachybacterium muris UCD-AY4</name>
    <dbReference type="NCBI Taxonomy" id="1249481"/>
    <lineage>
        <taxon>Bacteria</taxon>
        <taxon>Bacillati</taxon>
        <taxon>Actinomycetota</taxon>
        <taxon>Actinomycetes</taxon>
        <taxon>Micrococcales</taxon>
        <taxon>Dermabacteraceae</taxon>
        <taxon>Brachybacterium</taxon>
    </lineage>
</organism>
<feature type="region of interest" description="Disordered" evidence="1">
    <location>
        <begin position="1"/>
        <end position="22"/>
    </location>
</feature>
<feature type="transmembrane region" description="Helical" evidence="2">
    <location>
        <begin position="34"/>
        <end position="55"/>
    </location>
</feature>
<dbReference type="EMBL" id="AORC01000002">
    <property type="protein sequence ID" value="EYT50916.1"/>
    <property type="molecule type" value="Genomic_DNA"/>
</dbReference>
<dbReference type="STRING" id="1249481.D641_0100055"/>
<evidence type="ECO:0000256" key="1">
    <source>
        <dbReference type="SAM" id="MobiDB-lite"/>
    </source>
</evidence>
<keyword evidence="2" id="KW-0472">Membrane</keyword>